<accession>A0ABP0H780</accession>
<evidence type="ECO:0000259" key="7">
    <source>
        <dbReference type="Pfam" id="PF08016"/>
    </source>
</evidence>
<keyword evidence="3 6" id="KW-1133">Transmembrane helix</keyword>
<evidence type="ECO:0000313" key="8">
    <source>
        <dbReference type="EMBL" id="CAK8985653.1"/>
    </source>
</evidence>
<keyword evidence="9" id="KW-1185">Reference proteome</keyword>
<evidence type="ECO:0000256" key="3">
    <source>
        <dbReference type="ARBA" id="ARBA00022989"/>
    </source>
</evidence>
<feature type="non-terminal residue" evidence="8">
    <location>
        <position position="1"/>
    </location>
</feature>
<sequence>FEFSCGGFNLGAHGHGYAGWVHDCGSTKIQLMKRARAKVRSKGLRRGAPKAKIVPNEGTLELGIYLDWVRGELESEASCLEMPWTMLMLLCFAALTFMHVRPDYTLTVESAWKYAIEENANFAWSQNFGHKNVYDVDSIADFWSWLRLGLLPNLARHSWLWSEGLDAGYADAANETTFNASQLPSVLDLAYGLFPDEPWGNASIPVRDDFYHFNRVVAGIRLRQERTTGSWEACKVPPGLSEDLWKEWLGKPCMLAEPNYFLKPEVHQAEVFNGEPQRVEWMLTAQQSLQELHTMALDMEDGCSGALSFAWPDCRCQSCHGGAELPSGVSIPGPWVDEYTQRVEIAVVAYNQNYGLLSLVSVNFFFNRGGRIHQLLDVQSGRLNNFFGNVLTMGFMITCDVLWILGWLKLLMTEAREMLNIISESQEKWWRALWFEYLGFWNVIDWLSLFCAFAVLGTYIRMELEAGTASEVMSAVPLLTAENSTTRSQQMESSSKVFQSVESFVHAEADFRLALLFFPMLVMLRLFKSFHAQPRLAVVTKTLMVAAQDLLHFFIVLVSVYVCLAVAAVLLFGEDLEEFSTLDRSAITCFRALLGEYDWDAMSSIGRVLAGTWLWFFVVIADLLLLNMVLAILMDAYQVVKSKASIMTTVPHQISEILRRRRLEREKKCVRLSDVWYAYGEKFRTMDEMLESKQMVKPEDLAKHVPSLTVAQARRTLNHAITQNRDEKGIKYGMNDMRKQLKICNGRARILQEEVLVIRRALEEARDASGALPSPSHLGLKESTVRIIEILKQSVGVLQDQIEKVLEEEFQVAGLRQDQMQADQREMRVCAHDAKGKLKTMLHRLEGLSATLNEHVTKEQLNSVFGARGEDGVSLVSSLQRSLAILSEPTSCQIAS</sequence>
<feature type="transmembrane region" description="Helical" evidence="6">
    <location>
        <begin position="386"/>
        <end position="412"/>
    </location>
</feature>
<proteinExistence type="predicted"/>
<dbReference type="Gene3D" id="1.10.287.70">
    <property type="match status" value="1"/>
</dbReference>
<feature type="transmembrane region" description="Helical" evidence="6">
    <location>
        <begin position="613"/>
        <end position="633"/>
    </location>
</feature>
<keyword evidence="2 6" id="KW-0812">Transmembrane</keyword>
<feature type="transmembrane region" description="Helical" evidence="6">
    <location>
        <begin position="550"/>
        <end position="572"/>
    </location>
</feature>
<comment type="subcellular location">
    <subcellularLocation>
        <location evidence="1">Membrane</location>
        <topology evidence="1">Multi-pass membrane protein</topology>
    </subcellularLocation>
</comment>
<feature type="domain" description="Polycystin cation channel PKD1/PKD2" evidence="7">
    <location>
        <begin position="483"/>
        <end position="640"/>
    </location>
</feature>
<protein>
    <submittedName>
        <fullName evidence="8">Polycystin-2 (Polycystic kidney disease 2 protein homolog) (Transient receptor potential cation channel subfamily P member 2)</fullName>
    </submittedName>
</protein>
<comment type="caution">
    <text evidence="8">The sequence shown here is derived from an EMBL/GenBank/DDBJ whole genome shotgun (WGS) entry which is preliminary data.</text>
</comment>
<feature type="transmembrane region" description="Helical" evidence="6">
    <location>
        <begin position="511"/>
        <end position="530"/>
    </location>
</feature>
<evidence type="ECO:0000313" key="9">
    <source>
        <dbReference type="Proteomes" id="UP001642464"/>
    </source>
</evidence>
<dbReference type="PANTHER" id="PTHR10877:SF183">
    <property type="entry name" value="AT14535P-RELATED"/>
    <property type="match status" value="1"/>
</dbReference>
<reference evidence="8 9" key="1">
    <citation type="submission" date="2024-02" db="EMBL/GenBank/DDBJ databases">
        <authorList>
            <person name="Chen Y."/>
            <person name="Shah S."/>
            <person name="Dougan E. K."/>
            <person name="Thang M."/>
            <person name="Chan C."/>
        </authorList>
    </citation>
    <scope>NUCLEOTIDE SEQUENCE [LARGE SCALE GENOMIC DNA]</scope>
</reference>
<dbReference type="InterPro" id="IPR013122">
    <property type="entry name" value="PKD1_2_channel"/>
</dbReference>
<evidence type="ECO:0000256" key="6">
    <source>
        <dbReference type="SAM" id="Phobius"/>
    </source>
</evidence>
<dbReference type="Pfam" id="PF08016">
    <property type="entry name" value="PKD_channel"/>
    <property type="match status" value="1"/>
</dbReference>
<gene>
    <name evidence="8" type="ORF">SCF082_LOCUS230</name>
</gene>
<evidence type="ECO:0000256" key="1">
    <source>
        <dbReference type="ARBA" id="ARBA00004141"/>
    </source>
</evidence>
<keyword evidence="4 6" id="KW-0472">Membrane</keyword>
<organism evidence="8 9">
    <name type="scientific">Durusdinium trenchii</name>
    <dbReference type="NCBI Taxonomy" id="1381693"/>
    <lineage>
        <taxon>Eukaryota</taxon>
        <taxon>Sar</taxon>
        <taxon>Alveolata</taxon>
        <taxon>Dinophyceae</taxon>
        <taxon>Suessiales</taxon>
        <taxon>Symbiodiniaceae</taxon>
        <taxon>Durusdinium</taxon>
    </lineage>
</organism>
<dbReference type="PANTHER" id="PTHR10877">
    <property type="entry name" value="POLYCYSTIN FAMILY MEMBER"/>
    <property type="match status" value="1"/>
</dbReference>
<feature type="transmembrane region" description="Helical" evidence="6">
    <location>
        <begin position="433"/>
        <end position="460"/>
    </location>
</feature>
<evidence type="ECO:0000256" key="4">
    <source>
        <dbReference type="ARBA" id="ARBA00023136"/>
    </source>
</evidence>
<name>A0ABP0H780_9DINO</name>
<dbReference type="InterPro" id="IPR051223">
    <property type="entry name" value="Polycystin"/>
</dbReference>
<feature type="coiled-coil region" evidence="5">
    <location>
        <begin position="734"/>
        <end position="808"/>
    </location>
</feature>
<evidence type="ECO:0000256" key="2">
    <source>
        <dbReference type="ARBA" id="ARBA00022692"/>
    </source>
</evidence>
<keyword evidence="8" id="KW-0675">Receptor</keyword>
<dbReference type="Proteomes" id="UP001642464">
    <property type="component" value="Unassembled WGS sequence"/>
</dbReference>
<dbReference type="EMBL" id="CAXAMM010000037">
    <property type="protein sequence ID" value="CAK8985653.1"/>
    <property type="molecule type" value="Genomic_DNA"/>
</dbReference>
<evidence type="ECO:0000256" key="5">
    <source>
        <dbReference type="SAM" id="Coils"/>
    </source>
</evidence>
<keyword evidence="5" id="KW-0175">Coiled coil</keyword>